<keyword evidence="2" id="KW-0812">Transmembrane</keyword>
<comment type="caution">
    <text evidence="4">The sequence shown here is derived from an EMBL/GenBank/DDBJ whole genome shotgun (WGS) entry which is preliminary data.</text>
</comment>
<feature type="compositionally biased region" description="Low complexity" evidence="1">
    <location>
        <begin position="15"/>
        <end position="27"/>
    </location>
</feature>
<feature type="domain" description="Ice-binding protein C-terminal" evidence="3">
    <location>
        <begin position="497"/>
        <end position="519"/>
    </location>
</feature>
<feature type="region of interest" description="Disordered" evidence="1">
    <location>
        <begin position="1"/>
        <end position="27"/>
    </location>
</feature>
<organism evidence="4 5">
    <name type="scientific">Roseateles aquatilis</name>
    <dbReference type="NCBI Taxonomy" id="431061"/>
    <lineage>
        <taxon>Bacteria</taxon>
        <taxon>Pseudomonadati</taxon>
        <taxon>Pseudomonadota</taxon>
        <taxon>Betaproteobacteria</taxon>
        <taxon>Burkholderiales</taxon>
        <taxon>Sphaerotilaceae</taxon>
        <taxon>Roseateles</taxon>
    </lineage>
</organism>
<evidence type="ECO:0000259" key="3">
    <source>
        <dbReference type="Pfam" id="PF07589"/>
    </source>
</evidence>
<dbReference type="InterPro" id="IPR013424">
    <property type="entry name" value="Ice-binding_C"/>
</dbReference>
<proteinExistence type="predicted"/>
<keyword evidence="5" id="KW-1185">Reference proteome</keyword>
<sequence>MPPTSRWATCTTSPSARRCTATSPASTTRARRCASTSAWRRRCPAATAEASRPACVTASDPSGEGAPGRALPTASLEARLARLGSMIQQRRTLIMSISESFTPRRTSSVSTLPPLSRRARLLAATALAVAALAPLAARAEATKILFVGNSYTFGRVDPVMSYNAANIHDLTAGMYAANPSGANSFEPHPWGGVAGIFKQFTVEAGLDYDVSMSARNAASLRGHFLNTNTAGWDLRGNIGSQAWDKVVLQEQSDEPLTKQPGLASNPAYFSTYTNLIENWIHQGNALSYRERDLIGGSNAACAAITGASTGTCGTLRNIAANSNANAAADVYLYQTWARPNLVNAPSTTVTDDNTGAVTPTGQPAQSFYTSLQAMTADLKQAYANAAALAGADGSGGIKGVAPVGEAFMRAISEGVATPDMYASTAATDGLLDLWFDDGTHASKYGSYLSALTLFGTITGLDPASLGLNEIAARDLGISARDALLLQRVASDQLGFAAVPEPGSFALAGLGIGLLALRRRRKVGNAVQGARFAAA</sequence>
<reference evidence="4 5" key="1">
    <citation type="journal article" date="2008" name="Int. J. Syst. Evol. Microbiol.">
        <title>Description of Roseateles aquatilis sp. nov. and Roseateles terrae sp. nov., in the class Betaproteobacteria, and emended description of the genus Roseateles.</title>
        <authorList>
            <person name="Gomila M."/>
            <person name="Bowien B."/>
            <person name="Falsen E."/>
            <person name="Moore E.R."/>
            <person name="Lalucat J."/>
        </authorList>
    </citation>
    <scope>NUCLEOTIDE SEQUENCE [LARGE SCALE GENOMIC DNA]</scope>
    <source>
        <strain evidence="4 5">CCUG 48205</strain>
    </source>
</reference>
<feature type="region of interest" description="Disordered" evidence="1">
    <location>
        <begin position="50"/>
        <end position="70"/>
    </location>
</feature>
<dbReference type="Gene3D" id="3.40.50.1110">
    <property type="entry name" value="SGNH hydrolase"/>
    <property type="match status" value="2"/>
</dbReference>
<dbReference type="NCBIfam" id="TIGR02595">
    <property type="entry name" value="PEP_CTERM"/>
    <property type="match status" value="1"/>
</dbReference>
<accession>A0A246J868</accession>
<feature type="transmembrane region" description="Helical" evidence="2">
    <location>
        <begin position="493"/>
        <end position="516"/>
    </location>
</feature>
<evidence type="ECO:0000313" key="4">
    <source>
        <dbReference type="EMBL" id="OWQ88733.1"/>
    </source>
</evidence>
<gene>
    <name evidence="4" type="ORF">CDN99_14720</name>
</gene>
<dbReference type="InterPro" id="IPR036514">
    <property type="entry name" value="SGNH_hydro_sf"/>
</dbReference>
<dbReference type="AlphaFoldDB" id="A0A246J868"/>
<dbReference type="Proteomes" id="UP000197468">
    <property type="component" value="Unassembled WGS sequence"/>
</dbReference>
<evidence type="ECO:0000313" key="5">
    <source>
        <dbReference type="Proteomes" id="UP000197468"/>
    </source>
</evidence>
<evidence type="ECO:0000256" key="2">
    <source>
        <dbReference type="SAM" id="Phobius"/>
    </source>
</evidence>
<protein>
    <recommendedName>
        <fullName evidence="3">Ice-binding protein C-terminal domain-containing protein</fullName>
    </recommendedName>
</protein>
<keyword evidence="2" id="KW-1133">Transmembrane helix</keyword>
<name>A0A246J868_9BURK</name>
<dbReference type="GO" id="GO:0016788">
    <property type="term" value="F:hydrolase activity, acting on ester bonds"/>
    <property type="evidence" value="ECO:0007669"/>
    <property type="project" value="UniProtKB-ARBA"/>
</dbReference>
<feature type="compositionally biased region" description="Polar residues" evidence="1">
    <location>
        <begin position="1"/>
        <end position="14"/>
    </location>
</feature>
<dbReference type="Pfam" id="PF07589">
    <property type="entry name" value="PEP-CTERM"/>
    <property type="match status" value="1"/>
</dbReference>
<keyword evidence="2" id="KW-0472">Membrane</keyword>
<evidence type="ECO:0000256" key="1">
    <source>
        <dbReference type="SAM" id="MobiDB-lite"/>
    </source>
</evidence>
<dbReference type="EMBL" id="NIOF01000006">
    <property type="protein sequence ID" value="OWQ88733.1"/>
    <property type="molecule type" value="Genomic_DNA"/>
</dbReference>